<sequence>MIAKLFGGVVWAALNDVFPSSVIESFKKLSI</sequence>
<dbReference type="EMBL" id="RAPN01000001">
    <property type="protein sequence ID" value="RKD91637.1"/>
    <property type="molecule type" value="Genomic_DNA"/>
</dbReference>
<accession>A0A419W833</accession>
<name>A0A419W833_9BACT</name>
<keyword evidence="2" id="KW-1185">Reference proteome</keyword>
<dbReference type="Proteomes" id="UP000283387">
    <property type="component" value="Unassembled WGS sequence"/>
</dbReference>
<reference evidence="1 2" key="1">
    <citation type="submission" date="2018-09" db="EMBL/GenBank/DDBJ databases">
        <title>Genomic Encyclopedia of Archaeal and Bacterial Type Strains, Phase II (KMG-II): from individual species to whole genera.</title>
        <authorList>
            <person name="Goeker M."/>
        </authorList>
    </citation>
    <scope>NUCLEOTIDE SEQUENCE [LARGE SCALE GENOMIC DNA]</scope>
    <source>
        <strain evidence="1 2">DSM 27148</strain>
    </source>
</reference>
<gene>
    <name evidence="1" type="ORF">BC643_1998</name>
</gene>
<comment type="caution">
    <text evidence="1">The sequence shown here is derived from an EMBL/GenBank/DDBJ whole genome shotgun (WGS) entry which is preliminary data.</text>
</comment>
<dbReference type="AlphaFoldDB" id="A0A419W833"/>
<protein>
    <submittedName>
        <fullName evidence="1">Uncharacterized protein</fullName>
    </submittedName>
</protein>
<organism evidence="1 2">
    <name type="scientific">Mangrovibacterium diazotrophicum</name>
    <dbReference type="NCBI Taxonomy" id="1261403"/>
    <lineage>
        <taxon>Bacteria</taxon>
        <taxon>Pseudomonadati</taxon>
        <taxon>Bacteroidota</taxon>
        <taxon>Bacteroidia</taxon>
        <taxon>Marinilabiliales</taxon>
        <taxon>Prolixibacteraceae</taxon>
        <taxon>Mangrovibacterium</taxon>
    </lineage>
</organism>
<proteinExistence type="predicted"/>
<evidence type="ECO:0000313" key="2">
    <source>
        <dbReference type="Proteomes" id="UP000283387"/>
    </source>
</evidence>
<evidence type="ECO:0000313" key="1">
    <source>
        <dbReference type="EMBL" id="RKD91637.1"/>
    </source>
</evidence>